<dbReference type="EMBL" id="KV426035">
    <property type="protein sequence ID" value="KZV91093.1"/>
    <property type="molecule type" value="Genomic_DNA"/>
</dbReference>
<keyword evidence="4" id="KW-1185">Reference proteome</keyword>
<evidence type="ECO:0000259" key="2">
    <source>
        <dbReference type="Pfam" id="PF09820"/>
    </source>
</evidence>
<evidence type="ECO:0000313" key="4">
    <source>
        <dbReference type="Proteomes" id="UP000077266"/>
    </source>
</evidence>
<feature type="region of interest" description="Disordered" evidence="1">
    <location>
        <begin position="480"/>
        <end position="519"/>
    </location>
</feature>
<reference evidence="3 4" key="1">
    <citation type="journal article" date="2016" name="Mol. Biol. Evol.">
        <title>Comparative Genomics of Early-Diverging Mushroom-Forming Fungi Provides Insights into the Origins of Lignocellulose Decay Capabilities.</title>
        <authorList>
            <person name="Nagy L.G."/>
            <person name="Riley R."/>
            <person name="Tritt A."/>
            <person name="Adam C."/>
            <person name="Daum C."/>
            <person name="Floudas D."/>
            <person name="Sun H."/>
            <person name="Yadav J.S."/>
            <person name="Pangilinan J."/>
            <person name="Larsson K.H."/>
            <person name="Matsuura K."/>
            <person name="Barry K."/>
            <person name="Labutti K."/>
            <person name="Kuo R."/>
            <person name="Ohm R.A."/>
            <person name="Bhattacharya S.S."/>
            <person name="Shirouzu T."/>
            <person name="Yoshinaga Y."/>
            <person name="Martin F.M."/>
            <person name="Grigoriev I.V."/>
            <person name="Hibbett D.S."/>
        </authorList>
    </citation>
    <scope>NUCLEOTIDE SEQUENCE [LARGE SCALE GENOMIC DNA]</scope>
    <source>
        <strain evidence="3 4">HHB12029</strain>
    </source>
</reference>
<dbReference type="Proteomes" id="UP000077266">
    <property type="component" value="Unassembled WGS sequence"/>
</dbReference>
<name>A0A165GW80_EXIGL</name>
<dbReference type="InterPro" id="IPR018631">
    <property type="entry name" value="AAA-ATPase-like_dom"/>
</dbReference>
<dbReference type="OrthoDB" id="5380555at2759"/>
<evidence type="ECO:0000313" key="3">
    <source>
        <dbReference type="EMBL" id="KZV91093.1"/>
    </source>
</evidence>
<organism evidence="3 4">
    <name type="scientific">Exidia glandulosa HHB12029</name>
    <dbReference type="NCBI Taxonomy" id="1314781"/>
    <lineage>
        <taxon>Eukaryota</taxon>
        <taxon>Fungi</taxon>
        <taxon>Dikarya</taxon>
        <taxon>Basidiomycota</taxon>
        <taxon>Agaricomycotina</taxon>
        <taxon>Agaricomycetes</taxon>
        <taxon>Auriculariales</taxon>
        <taxon>Exidiaceae</taxon>
        <taxon>Exidia</taxon>
    </lineage>
</organism>
<feature type="compositionally biased region" description="Acidic residues" evidence="1">
    <location>
        <begin position="480"/>
        <end position="497"/>
    </location>
</feature>
<gene>
    <name evidence="3" type="ORF">EXIGLDRAFT_719715</name>
</gene>
<protein>
    <recommendedName>
        <fullName evidence="2">AAA-ATPase-like domain-containing protein</fullName>
    </recommendedName>
</protein>
<dbReference type="AlphaFoldDB" id="A0A165GW80"/>
<dbReference type="InParanoid" id="A0A165GW80"/>
<proteinExistence type="predicted"/>
<sequence length="556" mass="61879">MDTDQTEDVYRQCALLNHDGDYVYTLDIAAFEGIAQPTIADLVEDMSRHHDVFCHCRTRIGERVWYPKQELLLEAASTYQPVDEALLPPNYPLSRLRPPVDPFAIHLVLSSEDTGGCEPRSLLRVQQDARRPACTIYERNSSAVFKLAFEPSDSTPRLPSDRSIDYAKMCTIWGLVLVDKTRFVLPQLSQPYRHRLPVLRRPSGFAKSTLLSILTTYFDVDHPPAYYSSLPRDYVPLHMRDMDAAGQLMIMHLDFADLQFRHDMTRDEVHDECDTFLRAVGRDFVSRYSNRLGLNAAPVLASGHTYASAIWAAHRSGYKVFLAIDNYTAPFVDVPSQAEYVVGLRVMRPILKDLVEGRILRGLMVGADVGTRAPFDDFDFYEHGINDLTHSRELATACGLTADEIQLLGEAAGIEGLLDDVRSASTGTDDWDNASITHGLHVYCTRDVLALARDRLACPSGPMPTIPVRTILVHSDMADQDMSDADGSDDTLNEEDLSATLQGSPPPCDSKSKDSSVPILGDDVMDAPTVSNLDPPEEWSIERILAVLQDNGVPLI</sequence>
<feature type="domain" description="AAA-ATPase-like" evidence="2">
    <location>
        <begin position="174"/>
        <end position="343"/>
    </location>
</feature>
<evidence type="ECO:0000256" key="1">
    <source>
        <dbReference type="SAM" id="MobiDB-lite"/>
    </source>
</evidence>
<dbReference type="Pfam" id="PF09820">
    <property type="entry name" value="AAA-ATPase_like"/>
    <property type="match status" value="1"/>
</dbReference>
<accession>A0A165GW80</accession>